<evidence type="ECO:0000313" key="3">
    <source>
        <dbReference type="EMBL" id="OIV37354.1"/>
    </source>
</evidence>
<dbReference type="SUPFAM" id="SSF53850">
    <property type="entry name" value="Periplasmic binding protein-like II"/>
    <property type="match status" value="1"/>
</dbReference>
<dbReference type="PROSITE" id="PS51257">
    <property type="entry name" value="PROKAR_LIPOPROTEIN"/>
    <property type="match status" value="1"/>
</dbReference>
<dbReference type="GO" id="GO:1904680">
    <property type="term" value="F:peptide transmembrane transporter activity"/>
    <property type="evidence" value="ECO:0007669"/>
    <property type="project" value="TreeGrafter"/>
</dbReference>
<dbReference type="OrthoDB" id="9046151at2"/>
<proteinExistence type="predicted"/>
<comment type="caution">
    <text evidence="3">The sequence shown here is derived from an EMBL/GenBank/DDBJ whole genome shotgun (WGS) entry which is preliminary data.</text>
</comment>
<dbReference type="Gene3D" id="3.40.190.10">
    <property type="entry name" value="Periplasmic binding protein-like II"/>
    <property type="match status" value="1"/>
</dbReference>
<feature type="domain" description="Solute-binding protein family 5" evidence="2">
    <location>
        <begin position="81"/>
        <end position="459"/>
    </location>
</feature>
<dbReference type="GO" id="GO:0015833">
    <property type="term" value="P:peptide transport"/>
    <property type="evidence" value="ECO:0007669"/>
    <property type="project" value="TreeGrafter"/>
</dbReference>
<dbReference type="Pfam" id="PF00496">
    <property type="entry name" value="SBP_bac_5"/>
    <property type="match status" value="1"/>
</dbReference>
<protein>
    <submittedName>
        <fullName evidence="3">Peptide ABC transporter substrate-binding protein</fullName>
    </submittedName>
</protein>
<keyword evidence="1" id="KW-0732">Signal</keyword>
<feature type="chain" id="PRO_5009644143" evidence="1">
    <location>
        <begin position="23"/>
        <end position="539"/>
    </location>
</feature>
<sequence length="539" mass="58025">MRVATSAKWVAAAAVVALGASACGSGGGSSSGGSGTAGLVSYQSGEPQNPLQPANANEVNGGRVLMNLFRGLTQFTPDGKLENAVASSIQSSDSKHYTVTLKPNWTFTNGEKVTSDSFIDAWNWAAQAKNAQANANWFSVIQGYSDVHPASGTPKATTMSGLKKISDTKFDITLNSPISYFNYELAYTGFSPLPKAFFKDPKAYGQKPVGNGPYKFDSWTHNNQIVVKKWSGYQGSDKPQNDGIVFKNYSKADAAYQDLLSNNLDLLDQVDPTDLGHYKKDLGSRAIDQPMSGIQTIAFAMYNSEWKGVNTAKVRQGLSMAINRPQITKTVLQGSRTPSSAWTAEDTQGYKAGTCGEFCTYNPTKAKELIKAGGGVPGNKITVLYNADGGHKQWVDAVCNSITQATGVACAGDPKPDFKTALNLEVNKKLPANELFRNGWQADFPYIANFLTQTLATGADANYGAYSSPEFDALLKKGEQASSPEAGAKFYQQAEGVLAKDMPAIPLWDYRSTTGYSSKVSNVKYDWQGNPVWTQVKKS</sequence>
<dbReference type="Gene3D" id="3.90.76.10">
    <property type="entry name" value="Dipeptide-binding Protein, Domain 1"/>
    <property type="match status" value="1"/>
</dbReference>
<dbReference type="Gene3D" id="3.10.105.10">
    <property type="entry name" value="Dipeptide-binding Protein, Domain 3"/>
    <property type="match status" value="1"/>
</dbReference>
<gene>
    <name evidence="3" type="ORF">BIV57_11465</name>
</gene>
<organism evidence="3 4">
    <name type="scientific">Mangrovactinospora gilvigrisea</name>
    <dbReference type="NCBI Taxonomy" id="1428644"/>
    <lineage>
        <taxon>Bacteria</taxon>
        <taxon>Bacillati</taxon>
        <taxon>Actinomycetota</taxon>
        <taxon>Actinomycetes</taxon>
        <taxon>Kitasatosporales</taxon>
        <taxon>Streptomycetaceae</taxon>
        <taxon>Mangrovactinospora</taxon>
    </lineage>
</organism>
<dbReference type="GO" id="GO:0043190">
    <property type="term" value="C:ATP-binding cassette (ABC) transporter complex"/>
    <property type="evidence" value="ECO:0007669"/>
    <property type="project" value="InterPro"/>
</dbReference>
<dbReference type="GO" id="GO:0042597">
    <property type="term" value="C:periplasmic space"/>
    <property type="evidence" value="ECO:0007669"/>
    <property type="project" value="UniProtKB-ARBA"/>
</dbReference>
<dbReference type="InterPro" id="IPR000914">
    <property type="entry name" value="SBP_5_dom"/>
</dbReference>
<dbReference type="RefSeq" id="WP_071656682.1">
    <property type="nucleotide sequence ID" value="NZ_MLCF01000056.1"/>
</dbReference>
<dbReference type="STRING" id="1428644.BIV57_11465"/>
<name>A0A1J7CCF6_9ACTN</name>
<evidence type="ECO:0000313" key="4">
    <source>
        <dbReference type="Proteomes" id="UP000243342"/>
    </source>
</evidence>
<dbReference type="AlphaFoldDB" id="A0A1J7CCF6"/>
<dbReference type="PIRSF" id="PIRSF002741">
    <property type="entry name" value="MppA"/>
    <property type="match status" value="1"/>
</dbReference>
<dbReference type="Proteomes" id="UP000243342">
    <property type="component" value="Unassembled WGS sequence"/>
</dbReference>
<feature type="signal peptide" evidence="1">
    <location>
        <begin position="1"/>
        <end position="22"/>
    </location>
</feature>
<keyword evidence="4" id="KW-1185">Reference proteome</keyword>
<dbReference type="InterPro" id="IPR039424">
    <property type="entry name" value="SBP_5"/>
</dbReference>
<dbReference type="EMBL" id="MLCF01000056">
    <property type="protein sequence ID" value="OIV37354.1"/>
    <property type="molecule type" value="Genomic_DNA"/>
</dbReference>
<evidence type="ECO:0000256" key="1">
    <source>
        <dbReference type="SAM" id="SignalP"/>
    </source>
</evidence>
<dbReference type="CDD" id="cd00995">
    <property type="entry name" value="PBP2_NikA_DppA_OppA_like"/>
    <property type="match status" value="1"/>
</dbReference>
<accession>A0A1J7CCF6</accession>
<dbReference type="PANTHER" id="PTHR30290">
    <property type="entry name" value="PERIPLASMIC BINDING COMPONENT OF ABC TRANSPORTER"/>
    <property type="match status" value="1"/>
</dbReference>
<dbReference type="PANTHER" id="PTHR30290:SF83">
    <property type="entry name" value="ABC TRANSPORTER SUBSTRATE-BINDING PROTEIN"/>
    <property type="match status" value="1"/>
</dbReference>
<dbReference type="InterPro" id="IPR030678">
    <property type="entry name" value="Peptide/Ni-bd"/>
</dbReference>
<evidence type="ECO:0000259" key="2">
    <source>
        <dbReference type="Pfam" id="PF00496"/>
    </source>
</evidence>
<reference evidence="3 4" key="1">
    <citation type="submission" date="2016-10" db="EMBL/GenBank/DDBJ databases">
        <title>Genome sequence of Streptomyces gilvigriseus MUSC 26.</title>
        <authorList>
            <person name="Lee L.-H."/>
            <person name="Ser H.-L."/>
        </authorList>
    </citation>
    <scope>NUCLEOTIDE SEQUENCE [LARGE SCALE GENOMIC DNA]</scope>
    <source>
        <strain evidence="3 4">MUSC 26</strain>
    </source>
</reference>